<keyword evidence="2" id="KW-1185">Reference proteome</keyword>
<gene>
    <name evidence="1" type="ORF">DPEC_G00286990</name>
</gene>
<dbReference type="Proteomes" id="UP001157502">
    <property type="component" value="Chromosome 26"/>
</dbReference>
<organism evidence="1 2">
    <name type="scientific">Dallia pectoralis</name>
    <name type="common">Alaska blackfish</name>
    <dbReference type="NCBI Taxonomy" id="75939"/>
    <lineage>
        <taxon>Eukaryota</taxon>
        <taxon>Metazoa</taxon>
        <taxon>Chordata</taxon>
        <taxon>Craniata</taxon>
        <taxon>Vertebrata</taxon>
        <taxon>Euteleostomi</taxon>
        <taxon>Actinopterygii</taxon>
        <taxon>Neopterygii</taxon>
        <taxon>Teleostei</taxon>
        <taxon>Protacanthopterygii</taxon>
        <taxon>Esociformes</taxon>
        <taxon>Umbridae</taxon>
        <taxon>Dallia</taxon>
    </lineage>
</organism>
<reference evidence="1" key="1">
    <citation type="submission" date="2021-05" db="EMBL/GenBank/DDBJ databases">
        <authorList>
            <person name="Pan Q."/>
            <person name="Jouanno E."/>
            <person name="Zahm M."/>
            <person name="Klopp C."/>
            <person name="Cabau C."/>
            <person name="Louis A."/>
            <person name="Berthelot C."/>
            <person name="Parey E."/>
            <person name="Roest Crollius H."/>
            <person name="Montfort J."/>
            <person name="Robinson-Rechavi M."/>
            <person name="Bouchez O."/>
            <person name="Lampietro C."/>
            <person name="Lopez Roques C."/>
            <person name="Donnadieu C."/>
            <person name="Postlethwait J."/>
            <person name="Bobe J."/>
            <person name="Dillon D."/>
            <person name="Chandos A."/>
            <person name="von Hippel F."/>
            <person name="Guiguen Y."/>
        </authorList>
    </citation>
    <scope>NUCLEOTIDE SEQUENCE</scope>
    <source>
        <strain evidence="1">YG-Jan2019</strain>
    </source>
</reference>
<name>A0ACC2FK78_DALPE</name>
<sequence length="105" mass="11585">MTHLQSRGITRQRKDSESLPTQPADGARWCRKAPRWGQRPRLQAKGHVYTLPSGGRVVGASPCAPLNHLHPQAHRAFPTTLNQTARPSNGNTAILRSARYTMSPP</sequence>
<dbReference type="EMBL" id="CM055753">
    <property type="protein sequence ID" value="KAJ7991738.1"/>
    <property type="molecule type" value="Genomic_DNA"/>
</dbReference>
<evidence type="ECO:0000313" key="2">
    <source>
        <dbReference type="Proteomes" id="UP001157502"/>
    </source>
</evidence>
<evidence type="ECO:0000313" key="1">
    <source>
        <dbReference type="EMBL" id="KAJ7991738.1"/>
    </source>
</evidence>
<accession>A0ACC2FK78</accession>
<protein>
    <submittedName>
        <fullName evidence="1">Uncharacterized protein</fullName>
    </submittedName>
</protein>
<comment type="caution">
    <text evidence="1">The sequence shown here is derived from an EMBL/GenBank/DDBJ whole genome shotgun (WGS) entry which is preliminary data.</text>
</comment>
<proteinExistence type="predicted"/>